<keyword evidence="1" id="KW-0812">Transmembrane</keyword>
<keyword evidence="1" id="KW-0472">Membrane</keyword>
<comment type="caution">
    <text evidence="2">The sequence shown here is derived from an EMBL/GenBank/DDBJ whole genome shotgun (WGS) entry which is preliminary data.</text>
</comment>
<accession>A0A2P7R5I4</accession>
<reference evidence="2 3" key="1">
    <citation type="submission" date="2018-03" db="EMBL/GenBank/DDBJ databases">
        <title>The draft genome of Zobellella taiwanensis JCM 13381.</title>
        <authorList>
            <person name="Liu L."/>
            <person name="Li L."/>
            <person name="Wang T."/>
            <person name="Zhang X."/>
            <person name="Liang L."/>
        </authorList>
    </citation>
    <scope>NUCLEOTIDE SEQUENCE [LARGE SCALE GENOMIC DNA]</scope>
    <source>
        <strain evidence="2 3">JCM 13381</strain>
    </source>
</reference>
<protein>
    <submittedName>
        <fullName evidence="2">Uncharacterized protein</fullName>
    </submittedName>
</protein>
<dbReference type="Proteomes" id="UP000242181">
    <property type="component" value="Unassembled WGS sequence"/>
</dbReference>
<gene>
    <name evidence="2" type="ORF">C7I36_05180</name>
</gene>
<dbReference type="AlphaFoldDB" id="A0A2P7R5I4"/>
<name>A0A2P7R5I4_9GAMM</name>
<evidence type="ECO:0000256" key="1">
    <source>
        <dbReference type="SAM" id="Phobius"/>
    </source>
</evidence>
<proteinExistence type="predicted"/>
<sequence length="112" mass="12497">MAGAGLKRQGALALLLVVLVTALCLSQRLGLLSHCPQQPGSEILALTEDSGQCSLSEQLLGKLWQLLEPLLLGLLPLLLWFWPPVRLLRRRHPPPGSVHRCRRHLLLCVFRE</sequence>
<evidence type="ECO:0000313" key="3">
    <source>
        <dbReference type="Proteomes" id="UP000242181"/>
    </source>
</evidence>
<organism evidence="2 3">
    <name type="scientific">Zobellella taiwanensis</name>
    <dbReference type="NCBI Taxonomy" id="347535"/>
    <lineage>
        <taxon>Bacteria</taxon>
        <taxon>Pseudomonadati</taxon>
        <taxon>Pseudomonadota</taxon>
        <taxon>Gammaproteobacteria</taxon>
        <taxon>Aeromonadales</taxon>
        <taxon>Aeromonadaceae</taxon>
        <taxon>Zobellella</taxon>
    </lineage>
</organism>
<dbReference type="RefSeq" id="WP_106452669.1">
    <property type="nucleotide sequence ID" value="NZ_PXYH01000005.1"/>
</dbReference>
<evidence type="ECO:0000313" key="2">
    <source>
        <dbReference type="EMBL" id="PSJ45464.1"/>
    </source>
</evidence>
<keyword evidence="3" id="KW-1185">Reference proteome</keyword>
<feature type="transmembrane region" description="Helical" evidence="1">
    <location>
        <begin position="63"/>
        <end position="82"/>
    </location>
</feature>
<dbReference type="EMBL" id="PXYH01000005">
    <property type="protein sequence ID" value="PSJ45464.1"/>
    <property type="molecule type" value="Genomic_DNA"/>
</dbReference>
<keyword evidence="1" id="KW-1133">Transmembrane helix</keyword>